<dbReference type="AlphaFoldDB" id="A0AAC9JG44"/>
<evidence type="ECO:0000256" key="1">
    <source>
        <dbReference type="SAM" id="SignalP"/>
    </source>
</evidence>
<feature type="signal peptide" evidence="1">
    <location>
        <begin position="1"/>
        <end position="19"/>
    </location>
</feature>
<evidence type="ECO:0008006" key="4">
    <source>
        <dbReference type="Google" id="ProtNLM"/>
    </source>
</evidence>
<evidence type="ECO:0000313" key="2">
    <source>
        <dbReference type="EMBL" id="APD90967.1"/>
    </source>
</evidence>
<name>A0AAC9JG44_9ALTE</name>
<dbReference type="RefSeq" id="WP_071959915.1">
    <property type="nucleotide sequence ID" value="NZ_CP018024.1"/>
</dbReference>
<feature type="chain" id="PRO_5041999185" description="Phosphate ABC transporter substrate-binding protein" evidence="1">
    <location>
        <begin position="20"/>
        <end position="139"/>
    </location>
</feature>
<proteinExistence type="predicted"/>
<sequence length="139" mass="15509">MFRYTLIVLLLLGARAAIAQDNIWVVANVSESSLAFTKADVRTLFMNNSYTQGRGLHPVAMAPGNRLRSIFNAKIITLPESRIQSYWAQMRFSGRMTPPKEFGTLEAMLAYIANNKGAVGYIPAETELPEHLTVIYKSL</sequence>
<protein>
    <recommendedName>
        <fullName evidence="4">Phosphate ABC transporter substrate-binding protein</fullName>
    </recommendedName>
</protein>
<accession>A0AAC9JG44</accession>
<organism evidence="2 3">
    <name type="scientific">Alteromonas mediterranea</name>
    <dbReference type="NCBI Taxonomy" id="314275"/>
    <lineage>
        <taxon>Bacteria</taxon>
        <taxon>Pseudomonadati</taxon>
        <taxon>Pseudomonadota</taxon>
        <taxon>Gammaproteobacteria</taxon>
        <taxon>Alteromonadales</taxon>
        <taxon>Alteromonadaceae</taxon>
        <taxon>Alteromonas/Salinimonas group</taxon>
        <taxon>Alteromonas</taxon>
    </lineage>
</organism>
<keyword evidence="1" id="KW-0732">Signal</keyword>
<evidence type="ECO:0000313" key="3">
    <source>
        <dbReference type="Proteomes" id="UP000182101"/>
    </source>
</evidence>
<gene>
    <name evidence="2" type="ORF">BM524_14820</name>
</gene>
<dbReference type="SUPFAM" id="SSF53850">
    <property type="entry name" value="Periplasmic binding protein-like II"/>
    <property type="match status" value="1"/>
</dbReference>
<reference evidence="2 3" key="1">
    <citation type="submission" date="2016-11" db="EMBL/GenBank/DDBJ databases">
        <title>Networking in microbes: conjugative elements and plasmids in the genus Alteromonas.</title>
        <authorList>
            <person name="Lopez-Perez M."/>
            <person name="Ramon-Marco N."/>
            <person name="Rodriguez-Valera F."/>
        </authorList>
    </citation>
    <scope>NUCLEOTIDE SEQUENCE [LARGE SCALE GENOMIC DNA]</scope>
    <source>
        <strain evidence="2 3">CP48</strain>
    </source>
</reference>
<dbReference type="Proteomes" id="UP000182101">
    <property type="component" value="Chromosome"/>
</dbReference>
<dbReference type="EMBL" id="CP018024">
    <property type="protein sequence ID" value="APD90967.1"/>
    <property type="molecule type" value="Genomic_DNA"/>
</dbReference>